<accession>A0A5B9PF84</accession>
<dbReference type="EMBL" id="CP042912">
    <property type="protein sequence ID" value="QEG23855.1"/>
    <property type="molecule type" value="Genomic_DNA"/>
</dbReference>
<protein>
    <recommendedName>
        <fullName evidence="1">3-keto-alpha-glucoside-1,2-lyase/3-keto-2-hydroxy-glucal hydratase domain-containing protein</fullName>
    </recommendedName>
</protein>
<evidence type="ECO:0000313" key="2">
    <source>
        <dbReference type="EMBL" id="QEG23855.1"/>
    </source>
</evidence>
<gene>
    <name evidence="2" type="ORF">MFFC18_37590</name>
</gene>
<keyword evidence="3" id="KW-1185">Reference proteome</keyword>
<dbReference type="InterPro" id="IPR010496">
    <property type="entry name" value="AL/BT2_dom"/>
</dbReference>
<dbReference type="OrthoDB" id="211384at2"/>
<dbReference type="STRING" id="980251.GCA_001642875_00226"/>
<dbReference type="RefSeq" id="WP_084416892.1">
    <property type="nucleotide sequence ID" value="NZ_CP042912.1"/>
</dbReference>
<dbReference type="GO" id="GO:0016787">
    <property type="term" value="F:hydrolase activity"/>
    <property type="evidence" value="ECO:0007669"/>
    <property type="project" value="InterPro"/>
</dbReference>
<proteinExistence type="predicted"/>
<dbReference type="Gene3D" id="2.60.120.560">
    <property type="entry name" value="Exo-inulinase, domain 1"/>
    <property type="match status" value="2"/>
</dbReference>
<dbReference type="Pfam" id="PF06439">
    <property type="entry name" value="3keto-disac_hyd"/>
    <property type="match status" value="2"/>
</dbReference>
<name>A0A5B9PF84_9BACT</name>
<feature type="domain" description="3-keto-alpha-glucoside-1,2-lyase/3-keto-2-hydroxy-glucal hydratase" evidence="1">
    <location>
        <begin position="61"/>
        <end position="232"/>
    </location>
</feature>
<dbReference type="KEGG" id="mff:MFFC18_37590"/>
<dbReference type="Proteomes" id="UP000322214">
    <property type="component" value="Chromosome"/>
</dbReference>
<reference evidence="2 3" key="1">
    <citation type="submission" date="2019-08" db="EMBL/GenBank/DDBJ databases">
        <title>Deep-cultivation of Planctomycetes and their phenomic and genomic characterization uncovers novel biology.</title>
        <authorList>
            <person name="Wiegand S."/>
            <person name="Jogler M."/>
            <person name="Boedeker C."/>
            <person name="Pinto D."/>
            <person name="Vollmers J."/>
            <person name="Rivas-Marin E."/>
            <person name="Kohn T."/>
            <person name="Peeters S.H."/>
            <person name="Heuer A."/>
            <person name="Rast P."/>
            <person name="Oberbeckmann S."/>
            <person name="Bunk B."/>
            <person name="Jeske O."/>
            <person name="Meyerdierks A."/>
            <person name="Storesund J.E."/>
            <person name="Kallscheuer N."/>
            <person name="Luecker S."/>
            <person name="Lage O.M."/>
            <person name="Pohl T."/>
            <person name="Merkel B.J."/>
            <person name="Hornburger P."/>
            <person name="Mueller R.-W."/>
            <person name="Bruemmer F."/>
            <person name="Labrenz M."/>
            <person name="Spormann A.M."/>
            <person name="Op den Camp H."/>
            <person name="Overmann J."/>
            <person name="Amann R."/>
            <person name="Jetten M.S.M."/>
            <person name="Mascher T."/>
            <person name="Medema M.H."/>
            <person name="Devos D.P."/>
            <person name="Kaster A.-K."/>
            <person name="Ovreas L."/>
            <person name="Rohde M."/>
            <person name="Galperin M.Y."/>
            <person name="Jogler C."/>
        </authorList>
    </citation>
    <scope>NUCLEOTIDE SEQUENCE [LARGE SCALE GENOMIC DNA]</scope>
    <source>
        <strain evidence="2 3">FC18</strain>
    </source>
</reference>
<feature type="domain" description="3-keto-alpha-glucoside-1,2-lyase/3-keto-2-hydroxy-glucal hydratase" evidence="1">
    <location>
        <begin position="237"/>
        <end position="415"/>
    </location>
</feature>
<sequence length="425" mass="46750">MMQNSGTGKIHPFWTQFQLLIVCITTIFSASTDALAQAEPAGRSAASIKTAGLSQDEIDSGWIALFDGESTFGWRAASEANWTVEQGVVSVSEGDKGLLRTTSQFDNFELKARFKIPAETNSGIFIRTSPKPRDPAGDCYEINLASKKVSPFPTGTLVSRSKGEDVSNGNAAWFEQWHDIHISANGPKIIVHVDGQEVTNYTDPAGDKAIGRGYIGLQLNSGLAQFKSVRLKPLNVEPIFNGTDLTGWKTDQKLDSSFEVTEDGELQILSGRGQIESEATFGDFVFSMKCKTNADGLNSGVFFRSIPGEMMNGYESQIQNQFKDSDRSKPVDCGTGGIFRRSVARHVNANDKEWFSKTIIANGPRVAVWINGYQVTDWSDQREPDNNPRRGQRLEAGTIIFQGHDPTTDILIKNIGARELKPRNR</sequence>
<organism evidence="2 3">
    <name type="scientific">Mariniblastus fucicola</name>
    <dbReference type="NCBI Taxonomy" id="980251"/>
    <lineage>
        <taxon>Bacteria</taxon>
        <taxon>Pseudomonadati</taxon>
        <taxon>Planctomycetota</taxon>
        <taxon>Planctomycetia</taxon>
        <taxon>Pirellulales</taxon>
        <taxon>Pirellulaceae</taxon>
        <taxon>Mariniblastus</taxon>
    </lineage>
</organism>
<dbReference type="AlphaFoldDB" id="A0A5B9PF84"/>
<evidence type="ECO:0000313" key="3">
    <source>
        <dbReference type="Proteomes" id="UP000322214"/>
    </source>
</evidence>
<evidence type="ECO:0000259" key="1">
    <source>
        <dbReference type="Pfam" id="PF06439"/>
    </source>
</evidence>